<feature type="signal peptide" evidence="1">
    <location>
        <begin position="1"/>
        <end position="31"/>
    </location>
</feature>
<evidence type="ECO:0000313" key="2">
    <source>
        <dbReference type="EMBL" id="GAA2625735.1"/>
    </source>
</evidence>
<proteinExistence type="predicted"/>
<gene>
    <name evidence="2" type="ORF">GCM10010411_73160</name>
</gene>
<evidence type="ECO:0000313" key="3">
    <source>
        <dbReference type="Proteomes" id="UP001501509"/>
    </source>
</evidence>
<keyword evidence="1" id="KW-0732">Signal</keyword>
<name>A0ABP6CVU8_9ACTN</name>
<accession>A0ABP6CVU8</accession>
<evidence type="ECO:0000256" key="1">
    <source>
        <dbReference type="SAM" id="SignalP"/>
    </source>
</evidence>
<reference evidence="3" key="1">
    <citation type="journal article" date="2019" name="Int. J. Syst. Evol. Microbiol.">
        <title>The Global Catalogue of Microorganisms (GCM) 10K type strain sequencing project: providing services to taxonomists for standard genome sequencing and annotation.</title>
        <authorList>
            <consortium name="The Broad Institute Genomics Platform"/>
            <consortium name="The Broad Institute Genome Sequencing Center for Infectious Disease"/>
            <person name="Wu L."/>
            <person name="Ma J."/>
        </authorList>
    </citation>
    <scope>NUCLEOTIDE SEQUENCE [LARGE SCALE GENOMIC DNA]</scope>
    <source>
        <strain evidence="3">JCM 6833</strain>
    </source>
</reference>
<dbReference type="InterPro" id="IPR006311">
    <property type="entry name" value="TAT_signal"/>
</dbReference>
<evidence type="ECO:0008006" key="4">
    <source>
        <dbReference type="Google" id="ProtNLM"/>
    </source>
</evidence>
<dbReference type="PROSITE" id="PS51318">
    <property type="entry name" value="TAT"/>
    <property type="match status" value="1"/>
</dbReference>
<organism evidence="2 3">
    <name type="scientific">Actinomadura fulvescens</name>
    <dbReference type="NCBI Taxonomy" id="46160"/>
    <lineage>
        <taxon>Bacteria</taxon>
        <taxon>Bacillati</taxon>
        <taxon>Actinomycetota</taxon>
        <taxon>Actinomycetes</taxon>
        <taxon>Streptosporangiales</taxon>
        <taxon>Thermomonosporaceae</taxon>
        <taxon>Actinomadura</taxon>
    </lineage>
</organism>
<protein>
    <recommendedName>
        <fullName evidence="4">DUF1579 domain-containing protein</fullName>
    </recommendedName>
</protein>
<dbReference type="EMBL" id="BAAATD010000012">
    <property type="protein sequence ID" value="GAA2625735.1"/>
    <property type="molecule type" value="Genomic_DNA"/>
</dbReference>
<dbReference type="Proteomes" id="UP001501509">
    <property type="component" value="Unassembled WGS sequence"/>
</dbReference>
<feature type="chain" id="PRO_5047441505" description="DUF1579 domain-containing protein" evidence="1">
    <location>
        <begin position="32"/>
        <end position="162"/>
    </location>
</feature>
<keyword evidence="3" id="KW-1185">Reference proteome</keyword>
<sequence length="162" mass="17262">MTRSVDRRQALGAAGITALGAAMATAPPASASREATGELLTSPLIGTWRATVSLENEQEAAIFTFHPGGIFTSAAEGIHIAAGRWAATGHNTFAYSLWQILPSDLSGLPHRYLGEVQAMHTGRLDGDTMTSQGIGRQIDIDGNELRRGIVHVRATRFGIHLF</sequence>
<comment type="caution">
    <text evidence="2">The sequence shown here is derived from an EMBL/GenBank/DDBJ whole genome shotgun (WGS) entry which is preliminary data.</text>
</comment>